<accession>A0AB38D339</accession>
<reference evidence="1 2" key="1">
    <citation type="submission" date="2016-11" db="EMBL/GenBank/DDBJ databases">
        <authorList>
            <consortium name="Pathogen Informatics"/>
        </authorList>
    </citation>
    <scope>NUCLEOTIDE SEQUENCE [LARGE SCALE GENOMIC DNA]</scope>
    <source>
        <strain evidence="1 2">104</strain>
    </source>
</reference>
<protein>
    <submittedName>
        <fullName evidence="1">Uncharacterized protein</fullName>
    </submittedName>
</protein>
<proteinExistence type="predicted"/>
<evidence type="ECO:0000313" key="1">
    <source>
        <dbReference type="EMBL" id="SIB53251.1"/>
    </source>
</evidence>
<comment type="caution">
    <text evidence="1">The sequence shown here is derived from an EMBL/GenBank/DDBJ whole genome shotgun (WGS) entry which is preliminary data.</text>
</comment>
<sequence length="116" mass="12006">MNAVTVSRILIFVESDADRVAAALAAIAETRVRAVPTTRSDGTETLSHRVLVGATRFELAEGRPAAPPVIELTTVDPIAAGERLTAAGFTAAAAMDGTRVRTRVAGISIHAARAEA</sequence>
<dbReference type="AlphaFoldDB" id="A0AB38D339"/>
<name>A0AB38D339_9MYCO</name>
<evidence type="ECO:0000313" key="2">
    <source>
        <dbReference type="Proteomes" id="UP000185210"/>
    </source>
</evidence>
<gene>
    <name evidence="1" type="ORF">SAMEA2070301_03974</name>
</gene>
<dbReference type="EMBL" id="FSHM01000006">
    <property type="protein sequence ID" value="SIB53251.1"/>
    <property type="molecule type" value="Genomic_DNA"/>
</dbReference>
<dbReference type="Proteomes" id="UP000185210">
    <property type="component" value="Unassembled WGS sequence"/>
</dbReference>
<dbReference type="RefSeq" id="WP_052544190.1">
    <property type="nucleotide sequence ID" value="NZ_CAACXP010000004.1"/>
</dbReference>
<organism evidence="1 2">
    <name type="scientific">Mycobacteroides abscessus subsp. abscessus</name>
    <dbReference type="NCBI Taxonomy" id="1185650"/>
    <lineage>
        <taxon>Bacteria</taxon>
        <taxon>Bacillati</taxon>
        <taxon>Actinomycetota</taxon>
        <taxon>Actinomycetes</taxon>
        <taxon>Mycobacteriales</taxon>
        <taxon>Mycobacteriaceae</taxon>
        <taxon>Mycobacteroides</taxon>
        <taxon>Mycobacteroides abscessus</taxon>
    </lineage>
</organism>